<dbReference type="Pfam" id="PF13612">
    <property type="entry name" value="DDE_Tnp_1_3"/>
    <property type="match status" value="1"/>
</dbReference>
<dbReference type="EMBL" id="CP002130">
    <property type="protein sequence ID" value="AEI89087.1"/>
    <property type="molecule type" value="Genomic_DNA"/>
</dbReference>
<name>F7XWN8_MIDMI</name>
<gene>
    <name evidence="2" type="ordered locus">midi_00797</name>
</gene>
<dbReference type="KEGG" id="mmn:midi_00797"/>
<proteinExistence type="predicted"/>
<evidence type="ECO:0000313" key="3">
    <source>
        <dbReference type="Proteomes" id="UP000006639"/>
    </source>
</evidence>
<keyword evidence="3" id="KW-1185">Reference proteome</keyword>
<dbReference type="AlphaFoldDB" id="F7XWN8"/>
<reference evidence="2 3" key="1">
    <citation type="journal article" date="2011" name="Mol. Biol. Evol.">
        <title>Phylogenomic evidence for the presence of a flagellum and cbb3 oxidase in the free-living mitochondrial ancestor.</title>
        <authorList>
            <person name="Sassera D."/>
            <person name="Lo N."/>
            <person name="Epis S."/>
            <person name="D'Auria G."/>
            <person name="Montagna M."/>
            <person name="Comandatore F."/>
            <person name="Horner D."/>
            <person name="Pereto J."/>
            <person name="Luciano A.M."/>
            <person name="Franciosi F."/>
            <person name="Ferri E."/>
            <person name="Crotti E."/>
            <person name="Bazzocchi C."/>
            <person name="Daffonchio D."/>
            <person name="Sacchi L."/>
            <person name="Moya A."/>
            <person name="Latorre A."/>
            <person name="Bandi C."/>
        </authorList>
    </citation>
    <scope>NUCLEOTIDE SEQUENCE [LARGE SCALE GENOMIC DNA]</scope>
    <source>
        <strain evidence="2 3">IricVA</strain>
    </source>
</reference>
<evidence type="ECO:0000313" key="2">
    <source>
        <dbReference type="EMBL" id="AEI89087.1"/>
    </source>
</evidence>
<feature type="domain" description="Transposase DDE" evidence="1">
    <location>
        <begin position="41"/>
        <end position="153"/>
    </location>
</feature>
<organism evidence="2 3">
    <name type="scientific">Midichloria mitochondrii (strain IricVA)</name>
    <dbReference type="NCBI Taxonomy" id="696127"/>
    <lineage>
        <taxon>Bacteria</taxon>
        <taxon>Pseudomonadati</taxon>
        <taxon>Pseudomonadota</taxon>
        <taxon>Alphaproteobacteria</taxon>
        <taxon>Rickettsiales</taxon>
        <taxon>Candidatus Midichloriaceae</taxon>
        <taxon>Candidatus Midichloria</taxon>
    </lineage>
</organism>
<protein>
    <submittedName>
        <fullName evidence="2">Putative transposase</fullName>
    </submittedName>
</protein>
<dbReference type="STRING" id="696127.midi_00797"/>
<dbReference type="HOGENOM" id="CLU_1233864_0_0_5"/>
<dbReference type="Proteomes" id="UP000006639">
    <property type="component" value="Chromosome"/>
</dbReference>
<accession>F7XWN8</accession>
<dbReference type="InterPro" id="IPR025668">
    <property type="entry name" value="Tnp_DDE_dom"/>
</dbReference>
<evidence type="ECO:0000259" key="1">
    <source>
        <dbReference type="Pfam" id="PF13612"/>
    </source>
</evidence>
<sequence length="224" mass="25191">MRDAVIPLVILLNCCKGKQTGTLTQQKAGRFVVTYVLAVIRSLKASLSVGKRRPGWFFGLNDQGEIMSFTLTSGNTDDRAVVEKLTQYLTGLLFGDRWYISKTLSNQGIELITRLKKNMKNKTRLRLLNNCFLRGRGLIETAIGELKEICQIQRHGIARQTISWQTSFSGLLAYVFKPNISHGKMGSRAYSLRQTEVFIGINIFGEDSKKVANVYSNMALIYAE</sequence>